<keyword evidence="2" id="KW-1185">Reference proteome</keyword>
<gene>
    <name evidence="1" type="ORF">WA026_011920</name>
</gene>
<name>A0AAW1UCC2_9CUCU</name>
<reference evidence="1 2" key="1">
    <citation type="submission" date="2023-03" db="EMBL/GenBank/DDBJ databases">
        <title>Genome insight into feeding habits of ladybird beetles.</title>
        <authorList>
            <person name="Li H.-S."/>
            <person name="Huang Y.-H."/>
            <person name="Pang H."/>
        </authorList>
    </citation>
    <scope>NUCLEOTIDE SEQUENCE [LARGE SCALE GENOMIC DNA]</scope>
    <source>
        <strain evidence="1">SYSU_2023b</strain>
        <tissue evidence="1">Whole body</tissue>
    </source>
</reference>
<evidence type="ECO:0000313" key="1">
    <source>
        <dbReference type="EMBL" id="KAK9880684.1"/>
    </source>
</evidence>
<dbReference type="EMBL" id="JARQZJ010000065">
    <property type="protein sequence ID" value="KAK9880684.1"/>
    <property type="molecule type" value="Genomic_DNA"/>
</dbReference>
<sequence>MDFKVYVLDQIKENYKPILIFLSGTAICLIASKYFKIKTCDCADGKKTITKEIPSVEDIQRFIEELPLDASQLENSQEGLKELLSELSEISDDEEWKELVASLQKFYDESTVM</sequence>
<proteinExistence type="predicted"/>
<organism evidence="1 2">
    <name type="scientific">Henosepilachna vigintioctopunctata</name>
    <dbReference type="NCBI Taxonomy" id="420089"/>
    <lineage>
        <taxon>Eukaryota</taxon>
        <taxon>Metazoa</taxon>
        <taxon>Ecdysozoa</taxon>
        <taxon>Arthropoda</taxon>
        <taxon>Hexapoda</taxon>
        <taxon>Insecta</taxon>
        <taxon>Pterygota</taxon>
        <taxon>Neoptera</taxon>
        <taxon>Endopterygota</taxon>
        <taxon>Coleoptera</taxon>
        <taxon>Polyphaga</taxon>
        <taxon>Cucujiformia</taxon>
        <taxon>Coccinelloidea</taxon>
        <taxon>Coccinellidae</taxon>
        <taxon>Epilachninae</taxon>
        <taxon>Epilachnini</taxon>
        <taxon>Henosepilachna</taxon>
    </lineage>
</organism>
<accession>A0AAW1UCC2</accession>
<dbReference type="AlphaFoldDB" id="A0AAW1UCC2"/>
<comment type="caution">
    <text evidence="1">The sequence shown here is derived from an EMBL/GenBank/DDBJ whole genome shotgun (WGS) entry which is preliminary data.</text>
</comment>
<evidence type="ECO:0000313" key="2">
    <source>
        <dbReference type="Proteomes" id="UP001431783"/>
    </source>
</evidence>
<protein>
    <submittedName>
        <fullName evidence="1">Uncharacterized protein</fullName>
    </submittedName>
</protein>
<dbReference type="Proteomes" id="UP001431783">
    <property type="component" value="Unassembled WGS sequence"/>
</dbReference>